<dbReference type="EMBL" id="AP019307">
    <property type="protein sequence ID" value="BBH17508.1"/>
    <property type="molecule type" value="Genomic_DNA"/>
</dbReference>
<evidence type="ECO:0000313" key="1">
    <source>
        <dbReference type="EMBL" id="BBH17508.1"/>
    </source>
</evidence>
<accession>A0A3G9J1S9</accession>
<organism evidence="1 2">
    <name type="scientific">Nocardioides baekrokdamisoli</name>
    <dbReference type="NCBI Taxonomy" id="1804624"/>
    <lineage>
        <taxon>Bacteria</taxon>
        <taxon>Bacillati</taxon>
        <taxon>Actinomycetota</taxon>
        <taxon>Actinomycetes</taxon>
        <taxon>Propionibacteriales</taxon>
        <taxon>Nocardioidaceae</taxon>
        <taxon>Nocardioides</taxon>
    </lineage>
</organism>
<dbReference type="RefSeq" id="WP_125568719.1">
    <property type="nucleotide sequence ID" value="NZ_AP019307.1"/>
</dbReference>
<gene>
    <name evidence="1" type="ORF">Back2_17950</name>
</gene>
<protein>
    <submittedName>
        <fullName evidence="1">Uncharacterized protein</fullName>
    </submittedName>
</protein>
<name>A0A3G9J1S9_9ACTN</name>
<dbReference type="AlphaFoldDB" id="A0A3G9J1S9"/>
<proteinExistence type="predicted"/>
<sequence>MGVNDPIQKLWRGYQAIERPPVTAKVVKINSRGIYATPLRGDTRTPIGPCRGSSDTAVGDICLVIFTLERPWAITDGAPGPGSIGIRIDTDGVPYFT</sequence>
<evidence type="ECO:0000313" key="2">
    <source>
        <dbReference type="Proteomes" id="UP000271573"/>
    </source>
</evidence>
<reference evidence="1 2" key="1">
    <citation type="submission" date="2018-11" db="EMBL/GenBank/DDBJ databases">
        <title>Complete genome sequence of Nocardioides baekrokdamisoli strain KCTC 39748.</title>
        <authorList>
            <person name="Kang S.W."/>
            <person name="Lee K.C."/>
            <person name="Kim K.K."/>
            <person name="Kim J.S."/>
            <person name="Kim D.S."/>
            <person name="Ko S.H."/>
            <person name="Yang S.H."/>
            <person name="Shin Y.K."/>
            <person name="Lee J.S."/>
        </authorList>
    </citation>
    <scope>NUCLEOTIDE SEQUENCE [LARGE SCALE GENOMIC DNA]</scope>
    <source>
        <strain evidence="1 2">KCTC 39748</strain>
    </source>
</reference>
<dbReference type="KEGG" id="nbe:Back2_17950"/>
<dbReference type="Proteomes" id="UP000271573">
    <property type="component" value="Chromosome"/>
</dbReference>
<keyword evidence="2" id="KW-1185">Reference proteome</keyword>
<dbReference type="OrthoDB" id="3207485at2"/>